<evidence type="ECO:0000256" key="2">
    <source>
        <dbReference type="SAM" id="SignalP"/>
    </source>
</evidence>
<comment type="caution">
    <text evidence="3">The sequence shown here is derived from an EMBL/GenBank/DDBJ whole genome shotgun (WGS) entry which is preliminary data.</text>
</comment>
<proteinExistence type="predicted"/>
<reference evidence="3 4" key="1">
    <citation type="submission" date="2017-09" db="EMBL/GenBank/DDBJ databases">
        <title>Bacterial strain isolated from the female urinary microbiota.</title>
        <authorList>
            <person name="Thomas-White K."/>
            <person name="Kumar N."/>
            <person name="Forster S."/>
            <person name="Putonti C."/>
            <person name="Lawley T."/>
            <person name="Wolfe A.J."/>
        </authorList>
    </citation>
    <scope>NUCLEOTIDE SEQUENCE [LARGE SCALE GENOMIC DNA]</scope>
    <source>
        <strain evidence="3 4">UMB0792</strain>
    </source>
</reference>
<protein>
    <submittedName>
        <fullName evidence="3">DUF3558 domain-containing protein</fullName>
    </submittedName>
</protein>
<feature type="region of interest" description="Disordered" evidence="1">
    <location>
        <begin position="29"/>
        <end position="56"/>
    </location>
</feature>
<dbReference type="RefSeq" id="WP_084576747.1">
    <property type="nucleotide sequence ID" value="NZ_PNHG01000012.1"/>
</dbReference>
<accession>A0A2N6T3P6</accession>
<name>A0A2N6T3P6_9CORY</name>
<dbReference type="PROSITE" id="PS51257">
    <property type="entry name" value="PROKAR_LIPOPROTEIN"/>
    <property type="match status" value="1"/>
</dbReference>
<keyword evidence="2" id="KW-0732">Signal</keyword>
<organism evidence="3 4">
    <name type="scientific">Corynebacterium tuscaniense</name>
    <dbReference type="NCBI Taxonomy" id="302449"/>
    <lineage>
        <taxon>Bacteria</taxon>
        <taxon>Bacillati</taxon>
        <taxon>Actinomycetota</taxon>
        <taxon>Actinomycetes</taxon>
        <taxon>Mycobacteriales</taxon>
        <taxon>Corynebacteriaceae</taxon>
        <taxon>Corynebacterium</taxon>
    </lineage>
</organism>
<feature type="compositionally biased region" description="Polar residues" evidence="1">
    <location>
        <begin position="44"/>
        <end position="54"/>
    </location>
</feature>
<feature type="chain" id="PRO_5014646360" evidence="2">
    <location>
        <begin position="23"/>
        <end position="215"/>
    </location>
</feature>
<dbReference type="EMBL" id="PNHG01000012">
    <property type="protein sequence ID" value="PMC63949.1"/>
    <property type="molecule type" value="Genomic_DNA"/>
</dbReference>
<dbReference type="Proteomes" id="UP000235836">
    <property type="component" value="Unassembled WGS sequence"/>
</dbReference>
<dbReference type="Pfam" id="PF12079">
    <property type="entry name" value="DUF3558"/>
    <property type="match status" value="1"/>
</dbReference>
<feature type="signal peptide" evidence="2">
    <location>
        <begin position="1"/>
        <end position="22"/>
    </location>
</feature>
<sequence>MRKRITTVITAVATVCLLSSCAATGLLGQGGQRHETSPIGEAPTPSTSNAGSEPTKTEVPAFHFASGDLVLEAVDRATVKNNMFNPCEEISVEEFAAVGYSSDRKTRRDAVRNLNVCRLDSIEDPSEYAALIAGPGNREEFRNTGLLLDENPSQRIPQMYVTRPIKAEENICYATVDTARGQFSVAIDDLFGDTPRQELCSQAVQILESFYNINK</sequence>
<evidence type="ECO:0000313" key="3">
    <source>
        <dbReference type="EMBL" id="PMC63949.1"/>
    </source>
</evidence>
<evidence type="ECO:0000256" key="1">
    <source>
        <dbReference type="SAM" id="MobiDB-lite"/>
    </source>
</evidence>
<dbReference type="AlphaFoldDB" id="A0A2N6T3P6"/>
<dbReference type="InterPro" id="IPR024520">
    <property type="entry name" value="DUF3558"/>
</dbReference>
<gene>
    <name evidence="3" type="ORF">CJ203_08145</name>
</gene>
<keyword evidence="4" id="KW-1185">Reference proteome</keyword>
<evidence type="ECO:0000313" key="4">
    <source>
        <dbReference type="Proteomes" id="UP000235836"/>
    </source>
</evidence>